<dbReference type="PROSITE" id="PS51005">
    <property type="entry name" value="NAC"/>
    <property type="match status" value="1"/>
</dbReference>
<proteinExistence type="predicted"/>
<reference evidence="7" key="1">
    <citation type="submission" date="2022-11" db="EMBL/GenBank/DDBJ databases">
        <authorList>
            <person name="Hyden B.L."/>
            <person name="Feng K."/>
            <person name="Yates T."/>
            <person name="Jawdy S."/>
            <person name="Smart L.B."/>
            <person name="Muchero W."/>
        </authorList>
    </citation>
    <scope>NUCLEOTIDE SEQUENCE</scope>
    <source>
        <tissue evidence="7">Shoot tip</tissue>
    </source>
</reference>
<dbReference type="SUPFAM" id="SSF101941">
    <property type="entry name" value="NAC domain"/>
    <property type="match status" value="1"/>
</dbReference>
<evidence type="ECO:0000313" key="7">
    <source>
        <dbReference type="EMBL" id="KAJ6755552.1"/>
    </source>
</evidence>
<keyword evidence="1" id="KW-0805">Transcription regulation</keyword>
<evidence type="ECO:0000256" key="1">
    <source>
        <dbReference type="ARBA" id="ARBA00023015"/>
    </source>
</evidence>
<keyword evidence="4" id="KW-0539">Nucleus</keyword>
<feature type="compositionally biased region" description="Polar residues" evidence="5">
    <location>
        <begin position="266"/>
        <end position="284"/>
    </location>
</feature>
<dbReference type="Proteomes" id="UP001151532">
    <property type="component" value="Chromosome 16"/>
</dbReference>
<feature type="domain" description="NAC" evidence="6">
    <location>
        <begin position="19"/>
        <end position="174"/>
    </location>
</feature>
<dbReference type="GO" id="GO:0003677">
    <property type="term" value="F:DNA binding"/>
    <property type="evidence" value="ECO:0007669"/>
    <property type="project" value="UniProtKB-KW"/>
</dbReference>
<protein>
    <recommendedName>
        <fullName evidence="6">NAC domain-containing protein</fullName>
    </recommendedName>
</protein>
<evidence type="ECO:0000256" key="5">
    <source>
        <dbReference type="SAM" id="MobiDB-lite"/>
    </source>
</evidence>
<dbReference type="PANTHER" id="PTHR31719">
    <property type="entry name" value="NAC TRANSCRIPTION FACTOR 56"/>
    <property type="match status" value="1"/>
</dbReference>
<gene>
    <name evidence="7" type="ORF">OIU79_028043</name>
</gene>
<evidence type="ECO:0000313" key="8">
    <source>
        <dbReference type="Proteomes" id="UP001151532"/>
    </source>
</evidence>
<dbReference type="GO" id="GO:0048731">
    <property type="term" value="P:system development"/>
    <property type="evidence" value="ECO:0007669"/>
    <property type="project" value="TreeGrafter"/>
</dbReference>
<keyword evidence="8" id="KW-1185">Reference proteome</keyword>
<dbReference type="InterPro" id="IPR036093">
    <property type="entry name" value="NAC_dom_sf"/>
</dbReference>
<dbReference type="GO" id="GO:0006355">
    <property type="term" value="P:regulation of DNA-templated transcription"/>
    <property type="evidence" value="ECO:0007669"/>
    <property type="project" value="InterPro"/>
</dbReference>
<dbReference type="Gene3D" id="2.170.150.80">
    <property type="entry name" value="NAC domain"/>
    <property type="match status" value="1"/>
</dbReference>
<keyword evidence="2" id="KW-0238">DNA-binding</keyword>
<comment type="caution">
    <text evidence="7">The sequence shown here is derived from an EMBL/GenBank/DDBJ whole genome shotgun (WGS) entry which is preliminary data.</text>
</comment>
<accession>A0A9Q0VVG3</accession>
<dbReference type="Pfam" id="PF02365">
    <property type="entry name" value="NAM"/>
    <property type="match status" value="1"/>
</dbReference>
<dbReference type="AlphaFoldDB" id="A0A9Q0VVG3"/>
<feature type="compositionally biased region" description="Gly residues" evidence="5">
    <location>
        <begin position="303"/>
        <end position="312"/>
    </location>
</feature>
<evidence type="ECO:0000256" key="2">
    <source>
        <dbReference type="ARBA" id="ARBA00023125"/>
    </source>
</evidence>
<feature type="region of interest" description="Disordered" evidence="5">
    <location>
        <begin position="172"/>
        <end position="338"/>
    </location>
</feature>
<dbReference type="PANTHER" id="PTHR31719:SF164">
    <property type="entry name" value="NAC DOMAIN-CONTAINING PROTEIN"/>
    <property type="match status" value="1"/>
</dbReference>
<dbReference type="InterPro" id="IPR003441">
    <property type="entry name" value="NAC-dom"/>
</dbReference>
<name>A0A9Q0VVG3_SALPP</name>
<feature type="compositionally biased region" description="Polar residues" evidence="5">
    <location>
        <begin position="203"/>
        <end position="217"/>
    </location>
</feature>
<sequence length="338" mass="37558">MQDWDDHPARRCGPAQLEMPSGWRFNPSDEELVIHYLSKKSKNEPLPCPYAVLECDLYGREPNEIWKEFGGDRLKGKIDLDVGLFFFTRLKKKGGAHGSSRIDRSVGNNDGTWHEDRALRRIVCTETKKIIGSKRRFTYKSNRSQNRGRVRWHMFEISLPGNSSDHVVCQLKRKERKSVESGRGDAGVENENGQGAPERQRTVSRTDQAGPSFFNSDRTLESNEAKRNGSGCGKEMVAINSIESGRGDAGVENDDDEGVEKRQRTDSWTNQEAGPSFFNSNKTPESYEGKRDSTGSGEETGASIGGGGGGGHSFDLNIEWTNPDEDDTSDSDAKDSAE</sequence>
<reference evidence="7" key="2">
    <citation type="journal article" date="2023" name="Int. J. Mol. Sci.">
        <title>De Novo Assembly and Annotation of 11 Diverse Shrub Willow (Salix) Genomes Reveals Novel Gene Organization in Sex-Linked Regions.</title>
        <authorList>
            <person name="Hyden B."/>
            <person name="Feng K."/>
            <person name="Yates T.B."/>
            <person name="Jawdy S."/>
            <person name="Cereghino C."/>
            <person name="Smart L.B."/>
            <person name="Muchero W."/>
        </authorList>
    </citation>
    <scope>NUCLEOTIDE SEQUENCE</scope>
    <source>
        <tissue evidence="7">Shoot tip</tissue>
    </source>
</reference>
<evidence type="ECO:0000259" key="6">
    <source>
        <dbReference type="PROSITE" id="PS51005"/>
    </source>
</evidence>
<dbReference type="OrthoDB" id="852227at2759"/>
<keyword evidence="3" id="KW-0804">Transcription</keyword>
<dbReference type="EMBL" id="JAPFFK010000007">
    <property type="protein sequence ID" value="KAJ6755552.1"/>
    <property type="molecule type" value="Genomic_DNA"/>
</dbReference>
<evidence type="ECO:0000256" key="3">
    <source>
        <dbReference type="ARBA" id="ARBA00023163"/>
    </source>
</evidence>
<evidence type="ECO:0000256" key="4">
    <source>
        <dbReference type="ARBA" id="ARBA00023242"/>
    </source>
</evidence>
<feature type="compositionally biased region" description="Basic and acidic residues" evidence="5">
    <location>
        <begin position="218"/>
        <end position="227"/>
    </location>
</feature>
<organism evidence="7 8">
    <name type="scientific">Salix purpurea</name>
    <name type="common">Purple osier willow</name>
    <dbReference type="NCBI Taxonomy" id="77065"/>
    <lineage>
        <taxon>Eukaryota</taxon>
        <taxon>Viridiplantae</taxon>
        <taxon>Streptophyta</taxon>
        <taxon>Embryophyta</taxon>
        <taxon>Tracheophyta</taxon>
        <taxon>Spermatophyta</taxon>
        <taxon>Magnoliopsida</taxon>
        <taxon>eudicotyledons</taxon>
        <taxon>Gunneridae</taxon>
        <taxon>Pentapetalae</taxon>
        <taxon>rosids</taxon>
        <taxon>fabids</taxon>
        <taxon>Malpighiales</taxon>
        <taxon>Salicaceae</taxon>
        <taxon>Saliceae</taxon>
        <taxon>Salix</taxon>
    </lineage>
</organism>